<dbReference type="InterPro" id="IPR027417">
    <property type="entry name" value="P-loop_NTPase"/>
</dbReference>
<dbReference type="PANTHER" id="PTHR13696">
    <property type="entry name" value="P-LOOP CONTAINING NUCLEOSIDE TRIPHOSPHATE HYDROLASE"/>
    <property type="match status" value="1"/>
</dbReference>
<protein>
    <submittedName>
        <fullName evidence="2">Chromosome partitioning protein</fullName>
    </submittedName>
</protein>
<evidence type="ECO:0000313" key="2">
    <source>
        <dbReference type="EMBL" id="SFL69242.1"/>
    </source>
</evidence>
<dbReference type="InterPro" id="IPR025669">
    <property type="entry name" value="AAA_dom"/>
</dbReference>
<dbReference type="PANTHER" id="PTHR13696:SF99">
    <property type="entry name" value="COBYRINIC ACID AC-DIAMIDE SYNTHASE"/>
    <property type="match status" value="1"/>
</dbReference>
<organism evidence="2 3">
    <name type="scientific">Halogranum rubrum</name>
    <dbReference type="NCBI Taxonomy" id="553466"/>
    <lineage>
        <taxon>Archaea</taxon>
        <taxon>Methanobacteriati</taxon>
        <taxon>Methanobacteriota</taxon>
        <taxon>Stenosarchaea group</taxon>
        <taxon>Halobacteria</taxon>
        <taxon>Halobacteriales</taxon>
        <taxon>Haloferacaceae</taxon>
    </lineage>
</organism>
<feature type="domain" description="AAA" evidence="1">
    <location>
        <begin position="9"/>
        <end position="177"/>
    </location>
</feature>
<gene>
    <name evidence="2" type="ORF">SAMN04487950_4620</name>
</gene>
<dbReference type="SUPFAM" id="SSF52540">
    <property type="entry name" value="P-loop containing nucleoside triphosphate hydrolases"/>
    <property type="match status" value="1"/>
</dbReference>
<proteinExistence type="predicted"/>
<keyword evidence="3" id="KW-1185">Reference proteome</keyword>
<dbReference type="AlphaFoldDB" id="A0A1I4JRS5"/>
<dbReference type="Gene3D" id="3.40.50.300">
    <property type="entry name" value="P-loop containing nucleotide triphosphate hydrolases"/>
    <property type="match status" value="1"/>
</dbReference>
<dbReference type="InterPro" id="IPR050678">
    <property type="entry name" value="DNA_Partitioning_ATPase"/>
</dbReference>
<dbReference type="CDD" id="cd02042">
    <property type="entry name" value="ParAB_family"/>
    <property type="match status" value="1"/>
</dbReference>
<accession>A0A1I4JRS5</accession>
<sequence length="272" mass="30020">MADTNTARITVANQKGGAGKTTDVIHTGGALAARGYDVLLVDIDYHGGLTCSLGYSDLYYDTDRTTLFDVLDFDQMESVNDIIVEHEEFDILPASEKLANNKNIQTLLEAPKSRERLGMTFDELDTDYDYIIVDTPPSLNVLTDNALVATGNVVIPVIPEKLNANSLQIFAKQLSSLEPAYGGINRLAIVCNRVEQNAEHRNTLEEIKSAYSLPVFEIPKRTDLSQSIGKGVSVFGFGKENKRVEDARELFNEIADLLDDTFEKTPPEEVEA</sequence>
<reference evidence="3" key="1">
    <citation type="submission" date="2016-10" db="EMBL/GenBank/DDBJ databases">
        <authorList>
            <person name="Varghese N."/>
            <person name="Submissions S."/>
        </authorList>
    </citation>
    <scope>NUCLEOTIDE SEQUENCE [LARGE SCALE GENOMIC DNA]</scope>
    <source>
        <strain evidence="3">CGMCC 1.7738</strain>
    </source>
</reference>
<dbReference type="STRING" id="553466.SAMN04487950_4620"/>
<name>A0A1I4JRS5_9EURY</name>
<dbReference type="RefSeq" id="WP_089872896.1">
    <property type="nucleotide sequence ID" value="NZ_FOTC01000014.1"/>
</dbReference>
<dbReference type="EMBL" id="FOTC01000014">
    <property type="protein sequence ID" value="SFL69242.1"/>
    <property type="molecule type" value="Genomic_DNA"/>
</dbReference>
<evidence type="ECO:0000313" key="3">
    <source>
        <dbReference type="Proteomes" id="UP000199607"/>
    </source>
</evidence>
<dbReference type="Proteomes" id="UP000199607">
    <property type="component" value="Unassembled WGS sequence"/>
</dbReference>
<evidence type="ECO:0000259" key="1">
    <source>
        <dbReference type="Pfam" id="PF13614"/>
    </source>
</evidence>
<dbReference type="Pfam" id="PF13614">
    <property type="entry name" value="AAA_31"/>
    <property type="match status" value="1"/>
</dbReference>